<keyword evidence="1" id="KW-0472">Membrane</keyword>
<dbReference type="Proteomes" id="UP000305109">
    <property type="component" value="Unassembled WGS sequence"/>
</dbReference>
<keyword evidence="3" id="KW-0378">Hydrolase</keyword>
<protein>
    <submittedName>
        <fullName evidence="3">CPBP family intramembrane metalloprotease</fullName>
    </submittedName>
</protein>
<dbReference type="RefSeq" id="WP_136912201.1">
    <property type="nucleotide sequence ID" value="NZ_SUMD01000021.1"/>
</dbReference>
<reference evidence="3 4" key="1">
    <citation type="submission" date="2019-04" db="EMBL/GenBank/DDBJ databases">
        <title>Rhodococcus oryzae sp. nov., a novel actinomycete isolated from rhizosphere soil of rice (Oryza sativa L.).</title>
        <authorList>
            <person name="Li C."/>
        </authorList>
    </citation>
    <scope>NUCLEOTIDE SEQUENCE [LARGE SCALE GENOMIC DNA]</scope>
    <source>
        <strain evidence="3 4">NEAU-CX67</strain>
    </source>
</reference>
<name>A0ABY2RG66_9NOCA</name>
<evidence type="ECO:0000256" key="1">
    <source>
        <dbReference type="SAM" id="Phobius"/>
    </source>
</evidence>
<feature type="transmembrane region" description="Helical" evidence="1">
    <location>
        <begin position="242"/>
        <end position="264"/>
    </location>
</feature>
<dbReference type="GO" id="GO:0008237">
    <property type="term" value="F:metallopeptidase activity"/>
    <property type="evidence" value="ECO:0007669"/>
    <property type="project" value="UniProtKB-KW"/>
</dbReference>
<evidence type="ECO:0000313" key="3">
    <source>
        <dbReference type="EMBL" id="TJZ73249.1"/>
    </source>
</evidence>
<evidence type="ECO:0000259" key="2">
    <source>
        <dbReference type="Pfam" id="PF02517"/>
    </source>
</evidence>
<keyword evidence="1" id="KW-0812">Transmembrane</keyword>
<feature type="transmembrane region" description="Helical" evidence="1">
    <location>
        <begin position="24"/>
        <end position="46"/>
    </location>
</feature>
<accession>A0ABY2RG66</accession>
<feature type="transmembrane region" description="Helical" evidence="1">
    <location>
        <begin position="103"/>
        <end position="120"/>
    </location>
</feature>
<feature type="transmembrane region" description="Helical" evidence="1">
    <location>
        <begin position="199"/>
        <end position="222"/>
    </location>
</feature>
<feature type="transmembrane region" description="Helical" evidence="1">
    <location>
        <begin position="167"/>
        <end position="187"/>
    </location>
</feature>
<feature type="domain" description="CAAX prenyl protease 2/Lysostaphin resistance protein A-like" evidence="2">
    <location>
        <begin position="135"/>
        <end position="232"/>
    </location>
</feature>
<keyword evidence="4" id="KW-1185">Reference proteome</keyword>
<evidence type="ECO:0000313" key="4">
    <source>
        <dbReference type="Proteomes" id="UP000305109"/>
    </source>
</evidence>
<keyword evidence="3" id="KW-0482">Metalloprotease</keyword>
<proteinExistence type="predicted"/>
<feature type="transmembrane region" description="Helical" evidence="1">
    <location>
        <begin position="58"/>
        <end position="83"/>
    </location>
</feature>
<sequence>MTISDTGRELQPGARQPMTNGRRLGLAVALMAAWPTVAYGFGALPLPVLQPQWFPHLGVLVTNALAGTVVLAGAWSLGLIGPQAGNDRGLGRAGIRAGSGPRSHLWLLPLLAIALSYAFIGKGSTPGITGTLGYLASAAVGLLAVGVSEELASRGIPLGLAAPSGKWRSVLTVALIFGLWHVGNFLFFGQSLDETAWQVLVSAVYGFVLGAGRLVVGSIWPLAFLHGLNDWMQLNSPGAAPFWYQVTVMVFEVIWGTVMLTVAVRSPVITGESSRRAETQA</sequence>
<organism evidence="3 4">
    <name type="scientific">Rhodococcus oryzae</name>
    <dbReference type="NCBI Taxonomy" id="2571143"/>
    <lineage>
        <taxon>Bacteria</taxon>
        <taxon>Bacillati</taxon>
        <taxon>Actinomycetota</taxon>
        <taxon>Actinomycetes</taxon>
        <taxon>Mycobacteriales</taxon>
        <taxon>Nocardiaceae</taxon>
        <taxon>Rhodococcus</taxon>
    </lineage>
</organism>
<keyword evidence="1" id="KW-1133">Transmembrane helix</keyword>
<dbReference type="Pfam" id="PF02517">
    <property type="entry name" value="Rce1-like"/>
    <property type="match status" value="1"/>
</dbReference>
<gene>
    <name evidence="3" type="ORF">FCG67_24625</name>
</gene>
<keyword evidence="3" id="KW-0645">Protease</keyword>
<comment type="caution">
    <text evidence="3">The sequence shown here is derived from an EMBL/GenBank/DDBJ whole genome shotgun (WGS) entry which is preliminary data.</text>
</comment>
<dbReference type="InterPro" id="IPR003675">
    <property type="entry name" value="Rce1/LyrA-like_dom"/>
</dbReference>
<dbReference type="EMBL" id="SUMD01000021">
    <property type="protein sequence ID" value="TJZ73249.1"/>
    <property type="molecule type" value="Genomic_DNA"/>
</dbReference>